<dbReference type="AlphaFoldDB" id="A0A9P1FF79"/>
<evidence type="ECO:0000313" key="5">
    <source>
        <dbReference type="EMBL" id="CAL1125022.1"/>
    </source>
</evidence>
<proteinExistence type="predicted"/>
<dbReference type="SUPFAM" id="SSF53041">
    <property type="entry name" value="Resolvase-like"/>
    <property type="match status" value="1"/>
</dbReference>
<sequence>MKRRKIVWNKRAELLKQESSHHGKAMKTLVRVICDDGLGSRRAVAQKVLSRSLAAPKPRISSLPLSESTKSGFVVYEFTSQVARSMICVPDQKRIPVRYLDDPAELSSDERLSEISHLLATGFLRLVNTSSLPPEQRQSSHPDFPGNDLRTFVALNITKEVNAMKRMTVRELRDRYVEVFGEATNCRNKDWFVKRIAWRLQANEEGDLSERARLRAAELANDADLRVTAPRESTRASQERVPLGPRPCSDDRLPLPGTLLTRDYKGRLIEVKVLQSGFEFEGELYKSLSGVAKAEKGQMTRNKKRESRPSVRCAIYTRKSTEEGLEQEFNTLDAQREAGEAYIRSQQHEGWDCIPDHYDDGGFTGGNMDRPALRRLMADIEAGRVDCVVVYKVDRLSRSLLDFARMMEVFDQRKVSFVSVTQQFNTASSMGRLILNVLLSFAQFEREMISERTRDKIAATRRKGKWSGGMPVLGYDVVESKLVVNQEEADRVQQIFEIYLESRSLLATVKELNQRGWLTKSWTTRKETRRGGKPFNKTLLHKLLTNVTYIGKVRYKAEVHDGEHQPIVDSEVFEQTQRVLNRNGRDGGQAARNKHGALLRGLLHCASCGCAMTHSFTTKGKRRYRYYLCTNAQKRGWHVCETPSIPAGEIERFIVDQIKCIGRDPALVAATLKETARQTKEAVQRLKHERTVLGRQRRADEEDLHRLAGSPVANGELHRLVELQERIGKADQRLSEIEVELARLISAEIDEADLATALADFDTVWEALKAREQARIFDLLIERIDHDGKAGNISIQFQVTGIKALAEELAMEHAA</sequence>
<comment type="caution">
    <text evidence="4">The sequence shown here is derived from an EMBL/GenBank/DDBJ whole genome shotgun (WGS) entry which is preliminary data.</text>
</comment>
<dbReference type="InterPro" id="IPR006119">
    <property type="entry name" value="Resolv_N"/>
</dbReference>
<dbReference type="PANTHER" id="PTHR30461">
    <property type="entry name" value="DNA-INVERTASE FROM LAMBDOID PROPHAGE"/>
    <property type="match status" value="1"/>
</dbReference>
<accession>A0A9P1FF79</accession>
<protein>
    <submittedName>
        <fullName evidence="6">DNA recombinase (Stage IV sporulation protein CA)</fullName>
    </submittedName>
</protein>
<dbReference type="InterPro" id="IPR011109">
    <property type="entry name" value="DNA_bind_recombinase_dom"/>
</dbReference>
<dbReference type="SMART" id="SM00857">
    <property type="entry name" value="Resolvase"/>
    <property type="match status" value="1"/>
</dbReference>
<dbReference type="GO" id="GO:0003677">
    <property type="term" value="F:DNA binding"/>
    <property type="evidence" value="ECO:0007669"/>
    <property type="project" value="InterPro"/>
</dbReference>
<dbReference type="PROSITE" id="PS51737">
    <property type="entry name" value="RECOMBINASE_DNA_BIND"/>
    <property type="match status" value="1"/>
</dbReference>
<dbReference type="InterPro" id="IPR036162">
    <property type="entry name" value="Resolvase-like_N_sf"/>
</dbReference>
<dbReference type="EMBL" id="CAMXCT030000001">
    <property type="protein sequence ID" value="CAL4758959.1"/>
    <property type="molecule type" value="Genomic_DNA"/>
</dbReference>
<dbReference type="Proteomes" id="UP001152797">
    <property type="component" value="Unassembled WGS sequence"/>
</dbReference>
<evidence type="ECO:0000313" key="4">
    <source>
        <dbReference type="EMBL" id="CAI3971647.1"/>
    </source>
</evidence>
<dbReference type="OrthoDB" id="6968708at2759"/>
<gene>
    <name evidence="4" type="ORF">C1SCF055_LOCUS237</name>
</gene>
<dbReference type="EMBL" id="CAMXCT010000001">
    <property type="protein sequence ID" value="CAI3971647.1"/>
    <property type="molecule type" value="Genomic_DNA"/>
</dbReference>
<evidence type="ECO:0000313" key="6">
    <source>
        <dbReference type="EMBL" id="CAL4758959.1"/>
    </source>
</evidence>
<dbReference type="PROSITE" id="PS51736">
    <property type="entry name" value="RECOMBINASES_3"/>
    <property type="match status" value="1"/>
</dbReference>
<dbReference type="InterPro" id="IPR021322">
    <property type="entry name" value="DUF2924"/>
</dbReference>
<evidence type="ECO:0000313" key="7">
    <source>
        <dbReference type="Proteomes" id="UP001152797"/>
    </source>
</evidence>
<feature type="domain" description="Resolvase/invertase-type recombinase catalytic" evidence="2">
    <location>
        <begin position="312"/>
        <end position="464"/>
    </location>
</feature>
<evidence type="ECO:0000259" key="3">
    <source>
        <dbReference type="PROSITE" id="PS51737"/>
    </source>
</evidence>
<dbReference type="InterPro" id="IPR025827">
    <property type="entry name" value="Zn_ribbon_recom_dom"/>
</dbReference>
<organism evidence="4">
    <name type="scientific">Cladocopium goreaui</name>
    <dbReference type="NCBI Taxonomy" id="2562237"/>
    <lineage>
        <taxon>Eukaryota</taxon>
        <taxon>Sar</taxon>
        <taxon>Alveolata</taxon>
        <taxon>Dinophyceae</taxon>
        <taxon>Suessiales</taxon>
        <taxon>Symbiodiniaceae</taxon>
        <taxon>Cladocopium</taxon>
    </lineage>
</organism>
<dbReference type="InterPro" id="IPR038109">
    <property type="entry name" value="DNA_bind_recomb_sf"/>
</dbReference>
<dbReference type="GO" id="GO:0000150">
    <property type="term" value="F:DNA strand exchange activity"/>
    <property type="evidence" value="ECO:0007669"/>
    <property type="project" value="InterPro"/>
</dbReference>
<evidence type="ECO:0000256" key="1">
    <source>
        <dbReference type="SAM" id="MobiDB-lite"/>
    </source>
</evidence>
<feature type="domain" description="Recombinase" evidence="3">
    <location>
        <begin position="472"/>
        <end position="586"/>
    </location>
</feature>
<reference evidence="4" key="1">
    <citation type="submission" date="2022-10" db="EMBL/GenBank/DDBJ databases">
        <authorList>
            <person name="Chen Y."/>
            <person name="Dougan E. K."/>
            <person name="Chan C."/>
            <person name="Rhodes N."/>
            <person name="Thang M."/>
        </authorList>
    </citation>
    <scope>NUCLEOTIDE SEQUENCE</scope>
</reference>
<dbReference type="Pfam" id="PF11149">
    <property type="entry name" value="DUF2924"/>
    <property type="match status" value="1"/>
</dbReference>
<dbReference type="PANTHER" id="PTHR30461:SF23">
    <property type="entry name" value="DNA RECOMBINASE-RELATED"/>
    <property type="match status" value="1"/>
</dbReference>
<reference evidence="5" key="2">
    <citation type="submission" date="2024-04" db="EMBL/GenBank/DDBJ databases">
        <authorList>
            <person name="Chen Y."/>
            <person name="Shah S."/>
            <person name="Dougan E. K."/>
            <person name="Thang M."/>
            <person name="Chan C."/>
        </authorList>
    </citation>
    <scope>NUCLEOTIDE SEQUENCE [LARGE SCALE GENOMIC DNA]</scope>
</reference>
<dbReference type="EMBL" id="CAMXCT020000001">
    <property type="protein sequence ID" value="CAL1125022.1"/>
    <property type="molecule type" value="Genomic_DNA"/>
</dbReference>
<dbReference type="Pfam" id="PF00239">
    <property type="entry name" value="Resolvase"/>
    <property type="match status" value="1"/>
</dbReference>
<dbReference type="Gene3D" id="3.90.1750.20">
    <property type="entry name" value="Putative Large Serine Recombinase, Chain B, Domain 2"/>
    <property type="match status" value="1"/>
</dbReference>
<dbReference type="CDD" id="cd03768">
    <property type="entry name" value="SR_ResInv"/>
    <property type="match status" value="1"/>
</dbReference>
<keyword evidence="7" id="KW-1185">Reference proteome</keyword>
<feature type="region of interest" description="Disordered" evidence="1">
    <location>
        <begin position="228"/>
        <end position="252"/>
    </location>
</feature>
<dbReference type="Pfam" id="PF13408">
    <property type="entry name" value="Zn_ribbon_recom"/>
    <property type="match status" value="1"/>
</dbReference>
<name>A0A9P1FF79_9DINO</name>
<dbReference type="InterPro" id="IPR050639">
    <property type="entry name" value="SSR_resolvase"/>
</dbReference>
<evidence type="ECO:0000259" key="2">
    <source>
        <dbReference type="PROSITE" id="PS51736"/>
    </source>
</evidence>
<dbReference type="Pfam" id="PF07508">
    <property type="entry name" value="Recombinase"/>
    <property type="match status" value="1"/>
</dbReference>
<dbReference type="Gene3D" id="3.40.50.1390">
    <property type="entry name" value="Resolvase, N-terminal catalytic domain"/>
    <property type="match status" value="1"/>
</dbReference>